<dbReference type="InterPro" id="IPR051470">
    <property type="entry name" value="Thiol:disulfide_interchange"/>
</dbReference>
<dbReference type="CDD" id="cd03020">
    <property type="entry name" value="DsbA_DsbC_DsbG"/>
    <property type="match status" value="1"/>
</dbReference>
<keyword evidence="4 7" id="KW-0574">Periplasm</keyword>
<evidence type="ECO:0000256" key="3">
    <source>
        <dbReference type="ARBA" id="ARBA00022729"/>
    </source>
</evidence>
<evidence type="ECO:0000256" key="7">
    <source>
        <dbReference type="RuleBase" id="RU364038"/>
    </source>
</evidence>
<dbReference type="GO" id="GO:0042597">
    <property type="term" value="C:periplasmic space"/>
    <property type="evidence" value="ECO:0007669"/>
    <property type="project" value="UniProtKB-SubCell"/>
</dbReference>
<dbReference type="AlphaFoldDB" id="A0A7Y6NSM3"/>
<evidence type="ECO:0000256" key="4">
    <source>
        <dbReference type="ARBA" id="ARBA00022764"/>
    </source>
</evidence>
<name>A0A7Y6NSM3_9BURK</name>
<comment type="caution">
    <text evidence="10">The sequence shown here is derived from an EMBL/GenBank/DDBJ whole genome shotgun (WGS) entry which is preliminary data.</text>
</comment>
<reference evidence="10 11" key="1">
    <citation type="submission" date="2020-06" db="EMBL/GenBank/DDBJ databases">
        <title>Schlegella sp. ID0723 isolated from air conditioner.</title>
        <authorList>
            <person name="Kim D.Y."/>
            <person name="Kim D.-U."/>
        </authorList>
    </citation>
    <scope>NUCLEOTIDE SEQUENCE [LARGE SCALE GENOMIC DNA]</scope>
    <source>
        <strain evidence="10 11">ID0723</strain>
    </source>
</reference>
<evidence type="ECO:0000259" key="9">
    <source>
        <dbReference type="Pfam" id="PF13098"/>
    </source>
</evidence>
<dbReference type="RefSeq" id="WP_176071410.1">
    <property type="nucleotide sequence ID" value="NZ_JABWMJ010000014.1"/>
</dbReference>
<keyword evidence="3 7" id="KW-0732">Signal</keyword>
<dbReference type="Pfam" id="PF10411">
    <property type="entry name" value="DsbC_N"/>
    <property type="match status" value="1"/>
</dbReference>
<dbReference type="Proteomes" id="UP000529637">
    <property type="component" value="Unassembled WGS sequence"/>
</dbReference>
<dbReference type="InterPro" id="IPR012336">
    <property type="entry name" value="Thioredoxin-like_fold"/>
</dbReference>
<comment type="similarity">
    <text evidence="2 7">Belongs to the thioredoxin family. DsbC subfamily.</text>
</comment>
<keyword evidence="6 7" id="KW-0676">Redox-active center</keyword>
<evidence type="ECO:0000313" key="11">
    <source>
        <dbReference type="Proteomes" id="UP000529637"/>
    </source>
</evidence>
<dbReference type="Gene3D" id="3.40.30.10">
    <property type="entry name" value="Glutaredoxin"/>
    <property type="match status" value="1"/>
</dbReference>
<keyword evidence="11" id="KW-1185">Reference proteome</keyword>
<dbReference type="InterPro" id="IPR036249">
    <property type="entry name" value="Thioredoxin-like_sf"/>
</dbReference>
<evidence type="ECO:0000256" key="2">
    <source>
        <dbReference type="ARBA" id="ARBA00009813"/>
    </source>
</evidence>
<dbReference type="SUPFAM" id="SSF54423">
    <property type="entry name" value="DsbC/DsbG N-terminal domain-like"/>
    <property type="match status" value="1"/>
</dbReference>
<evidence type="ECO:0000259" key="8">
    <source>
        <dbReference type="Pfam" id="PF10411"/>
    </source>
</evidence>
<dbReference type="Pfam" id="PF13098">
    <property type="entry name" value="Thioredoxin_2"/>
    <property type="match status" value="1"/>
</dbReference>
<comment type="function">
    <text evidence="7">Required for disulfide bond formation in some periplasmic proteins. Acts by transferring its disulfide bond to other proteins and is reduced in the process.</text>
</comment>
<dbReference type="Gene3D" id="3.10.450.70">
    <property type="entry name" value="Disulphide bond isomerase, DsbC/G, N-terminal"/>
    <property type="match status" value="1"/>
</dbReference>
<accession>A0A7Y6NSM3</accession>
<protein>
    <recommendedName>
        <fullName evidence="7">Thiol:disulfide interchange protein</fullName>
    </recommendedName>
</protein>
<dbReference type="InterPro" id="IPR018950">
    <property type="entry name" value="DiS-bond_isomerase_DsbC/G_N"/>
</dbReference>
<feature type="chain" id="PRO_5031608698" description="Thiol:disulfide interchange protein" evidence="7">
    <location>
        <begin position="22"/>
        <end position="270"/>
    </location>
</feature>
<proteinExistence type="inferred from homology"/>
<dbReference type="PANTHER" id="PTHR35272">
    <property type="entry name" value="THIOL:DISULFIDE INTERCHANGE PROTEIN DSBC-RELATED"/>
    <property type="match status" value="1"/>
</dbReference>
<feature type="signal peptide" evidence="7">
    <location>
        <begin position="1"/>
        <end position="21"/>
    </location>
</feature>
<feature type="domain" description="Thioredoxin-like fold" evidence="9">
    <location>
        <begin position="128"/>
        <end position="247"/>
    </location>
</feature>
<dbReference type="EMBL" id="JABWMJ010000014">
    <property type="protein sequence ID" value="NUZ08548.1"/>
    <property type="molecule type" value="Genomic_DNA"/>
</dbReference>
<feature type="domain" description="Disulphide bond isomerase DsbC/G N-terminal" evidence="8">
    <location>
        <begin position="22"/>
        <end position="89"/>
    </location>
</feature>
<evidence type="ECO:0000256" key="6">
    <source>
        <dbReference type="ARBA" id="ARBA00023284"/>
    </source>
</evidence>
<keyword evidence="5" id="KW-1015">Disulfide bond</keyword>
<dbReference type="SUPFAM" id="SSF52833">
    <property type="entry name" value="Thioredoxin-like"/>
    <property type="match status" value="1"/>
</dbReference>
<comment type="subcellular location">
    <subcellularLocation>
        <location evidence="1 7">Periplasm</location>
    </subcellularLocation>
</comment>
<gene>
    <name evidence="10" type="ORF">HQN59_22625</name>
</gene>
<sequence>MKNEQLLVGALLALALQGLHAASTGEEARLLATLKRTYPSTTFTSVAASEVPGLFEVWMGPNVAFVSPKNPRYFIMGRLLDAKTATDVTGPKLARAQALRPPTETIEVAEKPIDASRLPLQDALKVVHGTGARILYAFSDPACSFCRRLEPELARLSDVTVYTFVLPFQGRQLPQAVLCSPDPVKSWRAVMLNADTSGLNGQADCATALDRNVQLARQLGVNGTPTIFYADGTRTTGYVPGAEIERRLASAIAGDLPAAQPRTVTQVRPQ</sequence>
<evidence type="ECO:0000256" key="1">
    <source>
        <dbReference type="ARBA" id="ARBA00004418"/>
    </source>
</evidence>
<evidence type="ECO:0000256" key="5">
    <source>
        <dbReference type="ARBA" id="ARBA00023157"/>
    </source>
</evidence>
<dbReference type="InterPro" id="IPR033954">
    <property type="entry name" value="DiS-bond_Isoase_DsbC/G"/>
</dbReference>
<organism evidence="10 11">
    <name type="scientific">Piscinibacter koreensis</name>
    <dbReference type="NCBI Taxonomy" id="2742824"/>
    <lineage>
        <taxon>Bacteria</taxon>
        <taxon>Pseudomonadati</taxon>
        <taxon>Pseudomonadota</taxon>
        <taxon>Betaproteobacteria</taxon>
        <taxon>Burkholderiales</taxon>
        <taxon>Sphaerotilaceae</taxon>
        <taxon>Piscinibacter</taxon>
    </lineage>
</organism>
<dbReference type="InterPro" id="IPR009094">
    <property type="entry name" value="DiS-bond_isomerase_DsbC/G_N_sf"/>
</dbReference>
<evidence type="ECO:0000313" key="10">
    <source>
        <dbReference type="EMBL" id="NUZ08548.1"/>
    </source>
</evidence>
<dbReference type="PANTHER" id="PTHR35272:SF3">
    <property type="entry name" value="THIOL:DISULFIDE INTERCHANGE PROTEIN DSBC"/>
    <property type="match status" value="1"/>
</dbReference>